<dbReference type="Proteomes" id="UP001234581">
    <property type="component" value="Unassembled WGS sequence"/>
</dbReference>
<evidence type="ECO:0000313" key="3">
    <source>
        <dbReference type="Proteomes" id="UP001234581"/>
    </source>
</evidence>
<comment type="caution">
    <text evidence="2">The sequence shown here is derived from an EMBL/GenBank/DDBJ whole genome shotgun (WGS) entry which is preliminary data.</text>
</comment>
<reference evidence="2 3" key="1">
    <citation type="submission" date="2023-03" db="EMBL/GenBank/DDBJ databases">
        <title>Genome sequence of Lichtheimia ornata CBS 291.66.</title>
        <authorList>
            <person name="Mohabir J.T."/>
            <person name="Shea T.P."/>
            <person name="Kurbessoian T."/>
            <person name="Berby B."/>
            <person name="Fontaine J."/>
            <person name="Livny J."/>
            <person name="Gnirke A."/>
            <person name="Stajich J.E."/>
            <person name="Cuomo C.A."/>
        </authorList>
    </citation>
    <scope>NUCLEOTIDE SEQUENCE [LARGE SCALE GENOMIC DNA]</scope>
    <source>
        <strain evidence="2">CBS 291.66</strain>
    </source>
</reference>
<keyword evidence="3" id="KW-1185">Reference proteome</keyword>
<dbReference type="RefSeq" id="XP_058339906.1">
    <property type="nucleotide sequence ID" value="XM_058489381.1"/>
</dbReference>
<accession>A0AAD7UWL7</accession>
<gene>
    <name evidence="2" type="ORF">O0I10_009389</name>
</gene>
<feature type="region of interest" description="Disordered" evidence="1">
    <location>
        <begin position="1"/>
        <end position="34"/>
    </location>
</feature>
<dbReference type="AlphaFoldDB" id="A0AAD7UWL7"/>
<dbReference type="GeneID" id="83216795"/>
<evidence type="ECO:0000313" key="2">
    <source>
        <dbReference type="EMBL" id="KAJ8654993.1"/>
    </source>
</evidence>
<sequence>MTGGPGMSLPGRVDHVYVDAAEDDDGSDSVDKRASTLDERQWITLEYWRLGMYVQYLVCNMDEDAYDGGNQGYNNTTTMMPADSM</sequence>
<organism evidence="2 3">
    <name type="scientific">Lichtheimia ornata</name>
    <dbReference type="NCBI Taxonomy" id="688661"/>
    <lineage>
        <taxon>Eukaryota</taxon>
        <taxon>Fungi</taxon>
        <taxon>Fungi incertae sedis</taxon>
        <taxon>Mucoromycota</taxon>
        <taxon>Mucoromycotina</taxon>
        <taxon>Mucoromycetes</taxon>
        <taxon>Mucorales</taxon>
        <taxon>Lichtheimiaceae</taxon>
        <taxon>Lichtheimia</taxon>
    </lineage>
</organism>
<dbReference type="EMBL" id="JARTCD010000054">
    <property type="protein sequence ID" value="KAJ8654993.1"/>
    <property type="molecule type" value="Genomic_DNA"/>
</dbReference>
<protein>
    <submittedName>
        <fullName evidence="2">Uncharacterized protein</fullName>
    </submittedName>
</protein>
<evidence type="ECO:0000256" key="1">
    <source>
        <dbReference type="SAM" id="MobiDB-lite"/>
    </source>
</evidence>
<name>A0AAD7UWL7_9FUNG</name>
<proteinExistence type="predicted"/>